<evidence type="ECO:0000313" key="12">
    <source>
        <dbReference type="Proteomes" id="UP000006875"/>
    </source>
</evidence>
<keyword evidence="8 9" id="KW-0482">Metalloprotease</keyword>
<dbReference type="OrthoDB" id="89722at2"/>
<gene>
    <name evidence="11" type="ordered locus">Ilyop_1894</name>
</gene>
<keyword evidence="5 9" id="KW-0479">Metal-binding</keyword>
<evidence type="ECO:0000256" key="9">
    <source>
        <dbReference type="RuleBase" id="RU004386"/>
    </source>
</evidence>
<evidence type="ECO:0000256" key="10">
    <source>
        <dbReference type="RuleBase" id="RU004387"/>
    </source>
</evidence>
<dbReference type="InterPro" id="IPR001948">
    <property type="entry name" value="Peptidase_M18"/>
</dbReference>
<keyword evidence="4 9" id="KW-0645">Protease</keyword>
<dbReference type="EMBL" id="CP002281">
    <property type="protein sequence ID" value="ADO83665.1"/>
    <property type="molecule type" value="Genomic_DNA"/>
</dbReference>
<dbReference type="Gene3D" id="3.40.630.10">
    <property type="entry name" value="Zn peptidases"/>
    <property type="match status" value="1"/>
</dbReference>
<dbReference type="RefSeq" id="WP_013388327.1">
    <property type="nucleotide sequence ID" value="NC_014632.1"/>
</dbReference>
<dbReference type="STRING" id="572544.Ilyop_1894"/>
<dbReference type="NCBIfam" id="NF002600">
    <property type="entry name" value="PRK02256.1"/>
    <property type="match status" value="1"/>
</dbReference>
<dbReference type="GO" id="GO:0008270">
    <property type="term" value="F:zinc ion binding"/>
    <property type="evidence" value="ECO:0007669"/>
    <property type="project" value="InterPro"/>
</dbReference>
<accession>E3HAD5</accession>
<evidence type="ECO:0000256" key="7">
    <source>
        <dbReference type="ARBA" id="ARBA00022833"/>
    </source>
</evidence>
<dbReference type="eggNOG" id="COG1362">
    <property type="taxonomic scope" value="Bacteria"/>
</dbReference>
<dbReference type="Proteomes" id="UP000006875">
    <property type="component" value="Chromosome"/>
</dbReference>
<sequence length="462" mass="51980">MLYKKENGWKKTEKSQKEIIFSFSEKYKEFLNIGKTEREFVRESIKLAEANGFRDVSSDENLKAGDKIYYVNREKNIVLAIIGKKDIVEGINFIVSHIDCPRLDLKQNPLYEDTDLALMKTHYYGGIKKYQWGSTPLALHGTVVLKSGEKIDIIIGENENDPVFSIPDILPHLDSKVQRGRSSSEILKGEELHIIVGSIPSKINNEEVKELVKYAVLEKLNETYGMEEEDFLSAELQLVPAHKSRDVGFDRGIVGSYGHDDRICAFTSMMAIFDYEGVPEKTAVCFMADKEEIGSTGSTGLQSFYIEYFVSDIIYKIKGQEYSDYLLRKCFWNSRALSSDVNAGINPIFKSVHDSQNAAMLGYGIVVSKYTGARGKSGTNDADAEYVGEIRTLFNENNIKWQTAMLGKVDEGGGGTVAMYLAHHGIKTIDAGPAVISMHSPFELASKFDIYETYKAYKLFYK</sequence>
<proteinExistence type="inferred from homology"/>
<name>E3HAD5_ILYPC</name>
<dbReference type="GO" id="GO:0005737">
    <property type="term" value="C:cytoplasm"/>
    <property type="evidence" value="ECO:0007669"/>
    <property type="project" value="UniProtKB-ARBA"/>
</dbReference>
<dbReference type="SUPFAM" id="SSF53187">
    <property type="entry name" value="Zn-dependent exopeptidases"/>
    <property type="match status" value="1"/>
</dbReference>
<reference evidence="11 12" key="1">
    <citation type="journal article" date="2010" name="Stand. Genomic Sci.">
        <title>Complete genome sequence of Ilyobacter polytropus type strain (CuHbu1).</title>
        <authorList>
            <person name="Sikorski J."/>
            <person name="Chertkov O."/>
            <person name="Lapidus A."/>
            <person name="Nolan M."/>
            <person name="Lucas S."/>
            <person name="Del Rio T.G."/>
            <person name="Tice H."/>
            <person name="Cheng J.F."/>
            <person name="Tapia R."/>
            <person name="Han C."/>
            <person name="Goodwin L."/>
            <person name="Pitluck S."/>
            <person name="Liolios K."/>
            <person name="Ivanova N."/>
            <person name="Mavromatis K."/>
            <person name="Mikhailova N."/>
            <person name="Pati A."/>
            <person name="Chen A."/>
            <person name="Palaniappan K."/>
            <person name="Land M."/>
            <person name="Hauser L."/>
            <person name="Chang Y.J."/>
            <person name="Jeffries C.D."/>
            <person name="Brambilla E."/>
            <person name="Yasawong M."/>
            <person name="Rohde M."/>
            <person name="Pukall R."/>
            <person name="Spring S."/>
            <person name="Goker M."/>
            <person name="Woyke T."/>
            <person name="Bristow J."/>
            <person name="Eisen J.A."/>
            <person name="Markowitz V."/>
            <person name="Hugenholtz P."/>
            <person name="Kyrpides N.C."/>
            <person name="Klenk H.P."/>
        </authorList>
    </citation>
    <scope>NUCLEOTIDE SEQUENCE [LARGE SCALE GENOMIC DNA]</scope>
    <source>
        <strain evidence="12">ATCC 51220 / DSM 2926 / LMG 16218 / CuHBu1</strain>
    </source>
</reference>
<dbReference type="GO" id="GO:0008237">
    <property type="term" value="F:metallopeptidase activity"/>
    <property type="evidence" value="ECO:0007669"/>
    <property type="project" value="UniProtKB-KW"/>
</dbReference>
<dbReference type="PRINTS" id="PR00932">
    <property type="entry name" value="AMINO1PTASE"/>
</dbReference>
<evidence type="ECO:0000256" key="2">
    <source>
        <dbReference type="ARBA" id="ARBA00008290"/>
    </source>
</evidence>
<evidence type="ECO:0000256" key="5">
    <source>
        <dbReference type="ARBA" id="ARBA00022723"/>
    </source>
</evidence>
<dbReference type="GO" id="GO:0006508">
    <property type="term" value="P:proteolysis"/>
    <property type="evidence" value="ECO:0007669"/>
    <property type="project" value="UniProtKB-KW"/>
</dbReference>
<keyword evidence="7 9" id="KW-0862">Zinc</keyword>
<evidence type="ECO:0000256" key="4">
    <source>
        <dbReference type="ARBA" id="ARBA00022670"/>
    </source>
</evidence>
<evidence type="ECO:0000313" key="11">
    <source>
        <dbReference type="EMBL" id="ADO83665.1"/>
    </source>
</evidence>
<dbReference type="GO" id="GO:0004177">
    <property type="term" value="F:aminopeptidase activity"/>
    <property type="evidence" value="ECO:0007669"/>
    <property type="project" value="UniProtKB-KW"/>
</dbReference>
<organism evidence="11 12">
    <name type="scientific">Ilyobacter polytropus (strain ATCC 51220 / DSM 2926 / LMG 16218 / CuHBu1)</name>
    <dbReference type="NCBI Taxonomy" id="572544"/>
    <lineage>
        <taxon>Bacteria</taxon>
        <taxon>Fusobacteriati</taxon>
        <taxon>Fusobacteriota</taxon>
        <taxon>Fusobacteriia</taxon>
        <taxon>Fusobacteriales</taxon>
        <taxon>Fusobacteriaceae</taxon>
        <taxon>Ilyobacter</taxon>
    </lineage>
</organism>
<dbReference type="PANTHER" id="PTHR28570">
    <property type="entry name" value="ASPARTYL AMINOPEPTIDASE"/>
    <property type="match status" value="1"/>
</dbReference>
<evidence type="ECO:0000256" key="8">
    <source>
        <dbReference type="ARBA" id="ARBA00023049"/>
    </source>
</evidence>
<dbReference type="Pfam" id="PF02127">
    <property type="entry name" value="Peptidase_M18"/>
    <property type="match status" value="1"/>
</dbReference>
<dbReference type="InterPro" id="IPR023358">
    <property type="entry name" value="Peptidase_M18_dom2"/>
</dbReference>
<comment type="similarity">
    <text evidence="2 9">Belongs to the peptidase M18 family.</text>
</comment>
<dbReference type="EC" id="3.4.11.-" evidence="10"/>
<dbReference type="Gene3D" id="2.30.250.10">
    <property type="entry name" value="Aminopeptidase i, Domain 2"/>
    <property type="match status" value="1"/>
</dbReference>
<evidence type="ECO:0000256" key="1">
    <source>
        <dbReference type="ARBA" id="ARBA00001947"/>
    </source>
</evidence>
<keyword evidence="12" id="KW-1185">Reference proteome</keyword>
<keyword evidence="6 9" id="KW-0378">Hydrolase</keyword>
<keyword evidence="3 9" id="KW-0031">Aminopeptidase</keyword>
<dbReference type="PANTHER" id="PTHR28570:SF2">
    <property type="entry name" value="M18 FAMILY AMINOPEPTIDASE 1-RELATED"/>
    <property type="match status" value="1"/>
</dbReference>
<comment type="cofactor">
    <cofactor evidence="1 10">
        <name>Zn(2+)</name>
        <dbReference type="ChEBI" id="CHEBI:29105"/>
    </cofactor>
</comment>
<protein>
    <recommendedName>
        <fullName evidence="10">M18 family aminopeptidase</fullName>
        <ecNumber evidence="10">3.4.11.-</ecNumber>
    </recommendedName>
</protein>
<evidence type="ECO:0000256" key="3">
    <source>
        <dbReference type="ARBA" id="ARBA00022438"/>
    </source>
</evidence>
<dbReference type="HOGENOM" id="CLU_590123_0_0_0"/>
<dbReference type="SUPFAM" id="SSF101821">
    <property type="entry name" value="Aminopeptidase/glucanase lid domain"/>
    <property type="match status" value="1"/>
</dbReference>
<evidence type="ECO:0000256" key="6">
    <source>
        <dbReference type="ARBA" id="ARBA00022801"/>
    </source>
</evidence>
<dbReference type="KEGG" id="ipo:Ilyop_1894"/>
<dbReference type="AlphaFoldDB" id="E3HAD5"/>